<keyword evidence="1" id="KW-1133">Transmembrane helix</keyword>
<protein>
    <submittedName>
        <fullName evidence="2">Uncharacterized protein</fullName>
    </submittedName>
</protein>
<keyword evidence="1" id="KW-0472">Membrane</keyword>
<proteinExistence type="predicted"/>
<evidence type="ECO:0000313" key="3">
    <source>
        <dbReference type="Proteomes" id="UP000230233"/>
    </source>
</evidence>
<organism evidence="2 3">
    <name type="scientific">Caenorhabditis nigoni</name>
    <dbReference type="NCBI Taxonomy" id="1611254"/>
    <lineage>
        <taxon>Eukaryota</taxon>
        <taxon>Metazoa</taxon>
        <taxon>Ecdysozoa</taxon>
        <taxon>Nematoda</taxon>
        <taxon>Chromadorea</taxon>
        <taxon>Rhabditida</taxon>
        <taxon>Rhabditina</taxon>
        <taxon>Rhabditomorpha</taxon>
        <taxon>Rhabditoidea</taxon>
        <taxon>Rhabditidae</taxon>
        <taxon>Peloderinae</taxon>
        <taxon>Caenorhabditis</taxon>
    </lineage>
</organism>
<feature type="transmembrane region" description="Helical" evidence="1">
    <location>
        <begin position="51"/>
        <end position="72"/>
    </location>
</feature>
<dbReference type="Proteomes" id="UP000230233">
    <property type="component" value="Unassembled WGS sequence"/>
</dbReference>
<name>A0A2G5SA78_9PELO</name>
<dbReference type="EMBL" id="PDUG01000033">
    <property type="protein sequence ID" value="PIC11947.1"/>
    <property type="molecule type" value="Genomic_DNA"/>
</dbReference>
<evidence type="ECO:0000256" key="1">
    <source>
        <dbReference type="SAM" id="Phobius"/>
    </source>
</evidence>
<keyword evidence="3" id="KW-1185">Reference proteome</keyword>
<accession>A0A2G5SA78</accession>
<dbReference type="AlphaFoldDB" id="A0A2G5SA78"/>
<reference evidence="3" key="1">
    <citation type="submission" date="2017-10" db="EMBL/GenBank/DDBJ databases">
        <title>Rapid genome shrinkage in a self-fertile nematode reveals novel sperm competition proteins.</title>
        <authorList>
            <person name="Yin D."/>
            <person name="Schwarz E.M."/>
            <person name="Thomas C.G."/>
            <person name="Felde R.L."/>
            <person name="Korf I.F."/>
            <person name="Cutter A.D."/>
            <person name="Schartner C.M."/>
            <person name="Ralston E.J."/>
            <person name="Meyer B.J."/>
            <person name="Haag E.S."/>
        </authorList>
    </citation>
    <scope>NUCLEOTIDE SEQUENCE [LARGE SCALE GENOMIC DNA]</scope>
    <source>
        <strain evidence="3">JU1422</strain>
    </source>
</reference>
<comment type="caution">
    <text evidence="2">The sequence shown here is derived from an EMBL/GenBank/DDBJ whole genome shotgun (WGS) entry which is preliminary data.</text>
</comment>
<evidence type="ECO:0000313" key="2">
    <source>
        <dbReference type="EMBL" id="PIC11947.1"/>
    </source>
</evidence>
<keyword evidence="1" id="KW-0812">Transmembrane</keyword>
<gene>
    <name evidence="2" type="ORF">B9Z55_028744</name>
</gene>
<sequence length="115" mass="13419">MGNYRFLDLSAVFRLIVIVWIFAADFLSDVVPNRRNFDPAIVNLRLRRFGSVPIFFVIVMWIFTPEFINAVVPNRRNFDATIINLRLRRFGPVAVRFTHRDSFRLTGTLQLSSLS</sequence>
<feature type="transmembrane region" description="Helical" evidence="1">
    <location>
        <begin position="12"/>
        <end position="31"/>
    </location>
</feature>